<feature type="compositionally biased region" description="Gly residues" evidence="1">
    <location>
        <begin position="163"/>
        <end position="172"/>
    </location>
</feature>
<dbReference type="PANTHER" id="PTHR10068:SF14">
    <property type="entry name" value="CELL WALL ADHESIN EAP1"/>
    <property type="match status" value="1"/>
</dbReference>
<protein>
    <submittedName>
        <fullName evidence="2">Accumulation-associated protein</fullName>
    </submittedName>
</protein>
<dbReference type="PANTHER" id="PTHR10068">
    <property type="entry name" value="BONE MARROW PROTEOGLYCAN"/>
    <property type="match status" value="1"/>
</dbReference>
<feature type="region of interest" description="Disordered" evidence="1">
    <location>
        <begin position="1"/>
        <end position="41"/>
    </location>
</feature>
<evidence type="ECO:0000256" key="1">
    <source>
        <dbReference type="SAM" id="MobiDB-lite"/>
    </source>
</evidence>
<comment type="caution">
    <text evidence="2">The sequence shown here is derived from an EMBL/GenBank/DDBJ whole genome shotgun (WGS) entry which is preliminary data.</text>
</comment>
<dbReference type="EMBL" id="JYDH01000116">
    <property type="protein sequence ID" value="KRY31517.1"/>
    <property type="molecule type" value="Genomic_DNA"/>
</dbReference>
<gene>
    <name evidence="2" type="primary">bag</name>
    <name evidence="2" type="ORF">T01_10385</name>
</gene>
<dbReference type="InParanoid" id="A0A0V1B3Q1"/>
<organism evidence="2 3">
    <name type="scientific">Trichinella spiralis</name>
    <name type="common">Trichina worm</name>
    <dbReference type="NCBI Taxonomy" id="6334"/>
    <lineage>
        <taxon>Eukaryota</taxon>
        <taxon>Metazoa</taxon>
        <taxon>Ecdysozoa</taxon>
        <taxon>Nematoda</taxon>
        <taxon>Enoplea</taxon>
        <taxon>Dorylaimia</taxon>
        <taxon>Trichinellida</taxon>
        <taxon>Trichinellidae</taxon>
        <taxon>Trichinella</taxon>
    </lineage>
</organism>
<accession>A0A0V1B3Q1</accession>
<dbReference type="AlphaFoldDB" id="A0A0V1B3Q1"/>
<feature type="region of interest" description="Disordered" evidence="1">
    <location>
        <begin position="143"/>
        <end position="173"/>
    </location>
</feature>
<sequence>MPTIPGRPILPRGPCGPGGPWGPTSPRRPFGASCPRGPLSPAGPIGPGFPLLPLRGTNILAFSPGIPFGPTAPVGPFIPGFPGGPGGPGCPSTPGAPGRPGEPARPCAPATIDIPSTPGGPGGPAPQVGHLMHPTKFVRSVVESSPSLPGWPGRPAVPSDPGMPGGPGGPGRPAGHFFAFEQLHLHGEPGRPALPERTQFSHSSSQRTNAGVWFGRSRVCGWEEASVAGLSHFYIQFKPDVVDLRVYGRSEYQTGQKRETAERSGKASSNKLFEMNNSGTVSVLHHIGKKNGQVRRKLKADQSTIDQIKSNGKQRAGHLTLNWDEILLTQRLQFQMYKYHLHHRLHDHYDHIPQAQLAKTDHPKYTDDCIEHSREDGKIQLTFPYVVIVDEVQHAGNGQRPQKRWRMSNY</sequence>
<feature type="region of interest" description="Disordered" evidence="1">
    <location>
        <begin position="82"/>
        <end position="127"/>
    </location>
</feature>
<reference evidence="2 3" key="1">
    <citation type="submission" date="2015-01" db="EMBL/GenBank/DDBJ databases">
        <title>Evolution of Trichinella species and genotypes.</title>
        <authorList>
            <person name="Korhonen P.K."/>
            <person name="Edoardo P."/>
            <person name="Giuseppe L.R."/>
            <person name="Gasser R.B."/>
        </authorList>
    </citation>
    <scope>NUCLEOTIDE SEQUENCE [LARGE SCALE GENOMIC DNA]</scope>
    <source>
        <strain evidence="2">ISS3</strain>
    </source>
</reference>
<evidence type="ECO:0000313" key="2">
    <source>
        <dbReference type="EMBL" id="KRY31517.1"/>
    </source>
</evidence>
<feature type="compositionally biased region" description="Low complexity" evidence="1">
    <location>
        <begin position="1"/>
        <end position="13"/>
    </location>
</feature>
<keyword evidence="3" id="KW-1185">Reference proteome</keyword>
<dbReference type="Proteomes" id="UP000054776">
    <property type="component" value="Unassembled WGS sequence"/>
</dbReference>
<proteinExistence type="predicted"/>
<dbReference type="OrthoDB" id="5920584at2759"/>
<evidence type="ECO:0000313" key="3">
    <source>
        <dbReference type="Proteomes" id="UP000054776"/>
    </source>
</evidence>
<name>A0A0V1B3Q1_TRISP</name>
<feature type="compositionally biased region" description="Low complexity" evidence="1">
    <location>
        <begin position="90"/>
        <end position="110"/>
    </location>
</feature>